<evidence type="ECO:0000256" key="1">
    <source>
        <dbReference type="ARBA" id="ARBA00022723"/>
    </source>
</evidence>
<dbReference type="InterPro" id="IPR036291">
    <property type="entry name" value="NAD(P)-bd_dom_sf"/>
</dbReference>
<sequence length="116" mass="12569">MKSVEGTFDLLINTVSSATDYKQQMQLLAKGGTLCLVGIPTEEIKGLTPADFVFDGKQLVGSVVGGRADMQEMLDMCAVTGIKAMCQTMPLSKVNEAIELLLANKPRYRIVLETDL</sequence>
<dbReference type="Gene3D" id="3.90.180.10">
    <property type="entry name" value="Medium-chain alcohol dehydrogenases, catalytic domain"/>
    <property type="match status" value="1"/>
</dbReference>
<dbReference type="GO" id="GO:0016616">
    <property type="term" value="F:oxidoreductase activity, acting on the CH-OH group of donors, NAD or NADP as acceptor"/>
    <property type="evidence" value="ECO:0007669"/>
    <property type="project" value="InterPro"/>
</dbReference>
<accession>A0A7R9YS23</accession>
<evidence type="ECO:0000313" key="5">
    <source>
        <dbReference type="EMBL" id="CAD8282071.1"/>
    </source>
</evidence>
<dbReference type="InterPro" id="IPR013149">
    <property type="entry name" value="ADH-like_C"/>
</dbReference>
<organism evidence="5">
    <name type="scientific">Chlamydomonas euryale</name>
    <dbReference type="NCBI Taxonomy" id="1486919"/>
    <lineage>
        <taxon>Eukaryota</taxon>
        <taxon>Viridiplantae</taxon>
        <taxon>Chlorophyta</taxon>
        <taxon>core chlorophytes</taxon>
        <taxon>Chlorophyceae</taxon>
        <taxon>CS clade</taxon>
        <taxon>Chlamydomonadales</taxon>
        <taxon>Chlamydomonadaceae</taxon>
        <taxon>Chlamydomonas</taxon>
    </lineage>
</organism>
<protein>
    <recommendedName>
        <fullName evidence="4">Alcohol dehydrogenase-like C-terminal domain-containing protein</fullName>
    </recommendedName>
</protein>
<reference evidence="5" key="1">
    <citation type="submission" date="2021-01" db="EMBL/GenBank/DDBJ databases">
        <authorList>
            <person name="Corre E."/>
            <person name="Pelletier E."/>
            <person name="Niang G."/>
            <person name="Scheremetjew M."/>
            <person name="Finn R."/>
            <person name="Kale V."/>
            <person name="Holt S."/>
            <person name="Cochrane G."/>
            <person name="Meng A."/>
            <person name="Brown T."/>
            <person name="Cohen L."/>
        </authorList>
    </citation>
    <scope>NUCLEOTIDE SEQUENCE</scope>
    <source>
        <strain evidence="5">CCMP219</strain>
    </source>
</reference>
<feature type="domain" description="Alcohol dehydrogenase-like C-terminal" evidence="4">
    <location>
        <begin position="6"/>
        <end position="77"/>
    </location>
</feature>
<keyword evidence="2" id="KW-0862">Zinc</keyword>
<dbReference type="InterPro" id="IPR047109">
    <property type="entry name" value="CAD-like"/>
</dbReference>
<evidence type="ECO:0000256" key="3">
    <source>
        <dbReference type="ARBA" id="ARBA00023002"/>
    </source>
</evidence>
<dbReference type="AlphaFoldDB" id="A0A7R9YS23"/>
<proteinExistence type="predicted"/>
<gene>
    <name evidence="5" type="ORF">CEUR00632_LOCUS2106</name>
</gene>
<evidence type="ECO:0000256" key="2">
    <source>
        <dbReference type="ARBA" id="ARBA00022833"/>
    </source>
</evidence>
<dbReference type="PANTHER" id="PTHR42683">
    <property type="entry name" value="ALDEHYDE REDUCTASE"/>
    <property type="match status" value="1"/>
</dbReference>
<dbReference type="EMBL" id="HBEC01004605">
    <property type="protein sequence ID" value="CAD8282071.1"/>
    <property type="molecule type" value="Transcribed_RNA"/>
</dbReference>
<keyword evidence="3" id="KW-0560">Oxidoreductase</keyword>
<name>A0A7R9YS23_9CHLO</name>
<evidence type="ECO:0000259" key="4">
    <source>
        <dbReference type="Pfam" id="PF00107"/>
    </source>
</evidence>
<dbReference type="Pfam" id="PF00107">
    <property type="entry name" value="ADH_zinc_N"/>
    <property type="match status" value="1"/>
</dbReference>
<dbReference type="GO" id="GO:0046872">
    <property type="term" value="F:metal ion binding"/>
    <property type="evidence" value="ECO:0007669"/>
    <property type="project" value="UniProtKB-KW"/>
</dbReference>
<dbReference type="SUPFAM" id="SSF51735">
    <property type="entry name" value="NAD(P)-binding Rossmann-fold domains"/>
    <property type="match status" value="1"/>
</dbReference>
<dbReference type="Gene3D" id="3.40.50.720">
    <property type="entry name" value="NAD(P)-binding Rossmann-like Domain"/>
    <property type="match status" value="1"/>
</dbReference>
<keyword evidence="1" id="KW-0479">Metal-binding</keyword>